<comment type="caution">
    <text evidence="1">The sequence shown here is derived from an EMBL/GenBank/DDBJ whole genome shotgun (WGS) entry which is preliminary data.</text>
</comment>
<accession>A0A2T1LTB6</accession>
<evidence type="ECO:0000313" key="1">
    <source>
        <dbReference type="EMBL" id="PSF33885.1"/>
    </source>
</evidence>
<reference evidence="1 2" key="1">
    <citation type="submission" date="2018-03" db="EMBL/GenBank/DDBJ databases">
        <title>The ancient ancestry and fast evolution of plastids.</title>
        <authorList>
            <person name="Moore K.R."/>
            <person name="Magnabosco C."/>
            <person name="Momper L."/>
            <person name="Gold D.A."/>
            <person name="Bosak T."/>
            <person name="Fournier G.P."/>
        </authorList>
    </citation>
    <scope>NUCLEOTIDE SEQUENCE [LARGE SCALE GENOMIC DNA]</scope>
    <source>
        <strain evidence="1 2">CCALA 016</strain>
    </source>
</reference>
<keyword evidence="2" id="KW-1185">Reference proteome</keyword>
<proteinExistence type="predicted"/>
<dbReference type="AlphaFoldDB" id="A0A2T1LTB6"/>
<sequence>MQFKANLNTRDSILASLQVKQAMEKQIKSKLAFVRCPEHKTTVQNIKVTGNSASSFKVEMKYCCDQLKAEIEKALK</sequence>
<evidence type="ECO:0000313" key="2">
    <source>
        <dbReference type="Proteomes" id="UP000239001"/>
    </source>
</evidence>
<reference evidence="1 2" key="2">
    <citation type="submission" date="2018-03" db="EMBL/GenBank/DDBJ databases">
        <authorList>
            <person name="Keele B.F."/>
        </authorList>
    </citation>
    <scope>NUCLEOTIDE SEQUENCE [LARGE SCALE GENOMIC DNA]</scope>
    <source>
        <strain evidence="1 2">CCALA 016</strain>
    </source>
</reference>
<dbReference type="RefSeq" id="WP_106458571.1">
    <property type="nucleotide sequence ID" value="NZ_PXOH01000028.1"/>
</dbReference>
<name>A0A2T1LTB6_9CHRO</name>
<dbReference type="EMBL" id="PXOH01000028">
    <property type="protein sequence ID" value="PSF33885.1"/>
    <property type="molecule type" value="Genomic_DNA"/>
</dbReference>
<organism evidence="1 2">
    <name type="scientific">Aphanothece hegewaldii CCALA 016</name>
    <dbReference type="NCBI Taxonomy" id="2107694"/>
    <lineage>
        <taxon>Bacteria</taxon>
        <taxon>Bacillati</taxon>
        <taxon>Cyanobacteriota</taxon>
        <taxon>Cyanophyceae</taxon>
        <taxon>Oscillatoriophycideae</taxon>
        <taxon>Chroococcales</taxon>
        <taxon>Aphanothecaceae</taxon>
        <taxon>Aphanothece</taxon>
    </lineage>
</organism>
<protein>
    <submittedName>
        <fullName evidence="1">Uncharacterized protein</fullName>
    </submittedName>
</protein>
<gene>
    <name evidence="1" type="ORF">C7H19_19370</name>
</gene>
<dbReference type="Proteomes" id="UP000239001">
    <property type="component" value="Unassembled WGS sequence"/>
</dbReference>